<evidence type="ECO:0000256" key="1">
    <source>
        <dbReference type="SAM" id="MobiDB-lite"/>
    </source>
</evidence>
<evidence type="ECO:0000313" key="2">
    <source>
        <dbReference type="EMBL" id="AKB40535.1"/>
    </source>
</evidence>
<sequence>MRVILLGSYYEVQIDMAGLIKILKKSEKSTEKKSEKSTEKKSGKSSE</sequence>
<evidence type="ECO:0000313" key="3">
    <source>
        <dbReference type="Proteomes" id="UP000033058"/>
    </source>
</evidence>
<gene>
    <name evidence="2" type="ORF">MSMAW_1544</name>
</gene>
<dbReference type="AlphaFoldDB" id="A0A0E3PY19"/>
<protein>
    <submittedName>
        <fullName evidence="2">Phosphoribosylformylglycinamidine cyclo-ligase</fullName>
        <ecNumber evidence="2">6.3.3.1</ecNumber>
    </submittedName>
</protein>
<dbReference type="EC" id="6.3.3.1" evidence="2"/>
<dbReference type="Proteomes" id="UP000033058">
    <property type="component" value="Chromosome"/>
</dbReference>
<dbReference type="EMBL" id="CP009509">
    <property type="protein sequence ID" value="AKB40535.1"/>
    <property type="molecule type" value="Genomic_DNA"/>
</dbReference>
<keyword evidence="2" id="KW-0436">Ligase</keyword>
<feature type="region of interest" description="Disordered" evidence="1">
    <location>
        <begin position="26"/>
        <end position="47"/>
    </location>
</feature>
<dbReference type="HOGENOM" id="CLU_3163150_0_0_2"/>
<dbReference type="GO" id="GO:0004641">
    <property type="term" value="F:phosphoribosylformylglycinamidine cyclo-ligase activity"/>
    <property type="evidence" value="ECO:0007669"/>
    <property type="project" value="UniProtKB-EC"/>
</dbReference>
<reference evidence="2 3" key="1">
    <citation type="submission" date="2014-07" db="EMBL/GenBank/DDBJ databases">
        <title>Methanogenic archaea and the global carbon cycle.</title>
        <authorList>
            <person name="Henriksen J.R."/>
            <person name="Luke J."/>
            <person name="Reinhart S."/>
            <person name="Benedict M.N."/>
            <person name="Youngblut N.D."/>
            <person name="Metcalf M.E."/>
            <person name="Whitaker R.J."/>
            <person name="Metcalf W.W."/>
        </authorList>
    </citation>
    <scope>NUCLEOTIDE SEQUENCE [LARGE SCALE GENOMIC DNA]</scope>
    <source>
        <strain evidence="2 3">WWM610</strain>
    </source>
</reference>
<proteinExistence type="predicted"/>
<name>A0A0E3PY19_METMZ</name>
<accession>A0A0E3PY19</accession>
<organism evidence="2 3">
    <name type="scientific">Methanosarcina mazei WWM610</name>
    <dbReference type="NCBI Taxonomy" id="1434117"/>
    <lineage>
        <taxon>Archaea</taxon>
        <taxon>Methanobacteriati</taxon>
        <taxon>Methanobacteriota</taxon>
        <taxon>Stenosarchaea group</taxon>
        <taxon>Methanomicrobia</taxon>
        <taxon>Methanosarcinales</taxon>
        <taxon>Methanosarcinaceae</taxon>
        <taxon>Methanosarcina</taxon>
    </lineage>
</organism>